<evidence type="ECO:0000313" key="2">
    <source>
        <dbReference type="EMBL" id="KKK86218.1"/>
    </source>
</evidence>
<evidence type="ECO:0008006" key="3">
    <source>
        <dbReference type="Google" id="ProtNLM"/>
    </source>
</evidence>
<keyword evidence="1" id="KW-0812">Transmembrane</keyword>
<evidence type="ECO:0000256" key="1">
    <source>
        <dbReference type="SAM" id="Phobius"/>
    </source>
</evidence>
<name>A0A0F8YXS6_9ZZZZ</name>
<keyword evidence="1" id="KW-1133">Transmembrane helix</keyword>
<keyword evidence="1" id="KW-0472">Membrane</keyword>
<dbReference type="AlphaFoldDB" id="A0A0F8YXS6"/>
<feature type="transmembrane region" description="Helical" evidence="1">
    <location>
        <begin position="7"/>
        <end position="27"/>
    </location>
</feature>
<accession>A0A0F8YXS6</accession>
<protein>
    <recommendedName>
        <fullName evidence="3">Transmembrane protein</fullName>
    </recommendedName>
</protein>
<proteinExistence type="predicted"/>
<reference evidence="2" key="1">
    <citation type="journal article" date="2015" name="Nature">
        <title>Complex archaea that bridge the gap between prokaryotes and eukaryotes.</title>
        <authorList>
            <person name="Spang A."/>
            <person name="Saw J.H."/>
            <person name="Jorgensen S.L."/>
            <person name="Zaremba-Niedzwiedzka K."/>
            <person name="Martijn J."/>
            <person name="Lind A.E."/>
            <person name="van Eijk R."/>
            <person name="Schleper C."/>
            <person name="Guy L."/>
            <person name="Ettema T.J."/>
        </authorList>
    </citation>
    <scope>NUCLEOTIDE SEQUENCE</scope>
</reference>
<comment type="caution">
    <text evidence="2">The sequence shown here is derived from an EMBL/GenBank/DDBJ whole genome shotgun (WGS) entry which is preliminary data.</text>
</comment>
<organism evidence="2">
    <name type="scientific">marine sediment metagenome</name>
    <dbReference type="NCBI Taxonomy" id="412755"/>
    <lineage>
        <taxon>unclassified sequences</taxon>
        <taxon>metagenomes</taxon>
        <taxon>ecological metagenomes</taxon>
    </lineage>
</organism>
<sequence length="76" mass="9035">MKNKWKTIAIIFIILFILETILFLYLIKLGIDVEKEEVICAIQICSEYDSYYYDSIKQVCSCYINGEVKYQKYLDS</sequence>
<dbReference type="EMBL" id="LAZR01050947">
    <property type="protein sequence ID" value="KKK86218.1"/>
    <property type="molecule type" value="Genomic_DNA"/>
</dbReference>
<gene>
    <name evidence="2" type="ORF">LCGC14_2765450</name>
</gene>